<protein>
    <recommendedName>
        <fullName evidence="17">POU domain protein</fullName>
    </recommendedName>
</protein>
<dbReference type="PANTHER" id="PTHR11636:SF86">
    <property type="entry name" value="POU DOMAIN, CLASS 5, TRANSCRIPTION FACTOR 1-RELATED"/>
    <property type="match status" value="1"/>
</dbReference>
<name>A0A2I3HML0_NOMLE</name>
<dbReference type="Proteomes" id="UP000001073">
    <property type="component" value="Chromosome 18"/>
</dbReference>
<evidence type="ECO:0000256" key="6">
    <source>
        <dbReference type="ARBA" id="ARBA00023015"/>
    </source>
</evidence>
<dbReference type="SMART" id="SM00352">
    <property type="entry name" value="POU"/>
    <property type="match status" value="1"/>
</dbReference>
<evidence type="ECO:0000256" key="8">
    <source>
        <dbReference type="ARBA" id="ARBA00023155"/>
    </source>
</evidence>
<dbReference type="GeneTree" id="ENSGT00940000155046"/>
<evidence type="ECO:0000259" key="14">
    <source>
        <dbReference type="PROSITE" id="PS51179"/>
    </source>
</evidence>
<dbReference type="PRINTS" id="PR00028">
    <property type="entry name" value="POUDOMAIN"/>
</dbReference>
<dbReference type="Gene3D" id="1.10.10.60">
    <property type="entry name" value="Homeodomain-like"/>
    <property type="match status" value="1"/>
</dbReference>
<organism evidence="15 16">
    <name type="scientific">Nomascus leucogenys</name>
    <name type="common">Northern white-cheeked gibbon</name>
    <name type="synonym">Hylobates leucogenys</name>
    <dbReference type="NCBI Taxonomy" id="61853"/>
    <lineage>
        <taxon>Eukaryota</taxon>
        <taxon>Metazoa</taxon>
        <taxon>Chordata</taxon>
        <taxon>Craniata</taxon>
        <taxon>Vertebrata</taxon>
        <taxon>Euteleostomi</taxon>
        <taxon>Mammalia</taxon>
        <taxon>Eutheria</taxon>
        <taxon>Euarchontoglires</taxon>
        <taxon>Primates</taxon>
        <taxon>Haplorrhini</taxon>
        <taxon>Catarrhini</taxon>
        <taxon>Hylobatidae</taxon>
        <taxon>Nomascus</taxon>
    </lineage>
</organism>
<dbReference type="InterPro" id="IPR050255">
    <property type="entry name" value="POU_domain_TF"/>
</dbReference>
<dbReference type="SUPFAM" id="SSF46689">
    <property type="entry name" value="Homeodomain-like"/>
    <property type="match status" value="1"/>
</dbReference>
<evidence type="ECO:0000256" key="4">
    <source>
        <dbReference type="ARBA" id="ARBA00022490"/>
    </source>
</evidence>
<evidence type="ECO:0000256" key="10">
    <source>
        <dbReference type="ARBA" id="ARBA00023242"/>
    </source>
</evidence>
<dbReference type="GO" id="GO:0005737">
    <property type="term" value="C:cytoplasm"/>
    <property type="evidence" value="ECO:0007669"/>
    <property type="project" value="UniProtKB-SubCell"/>
</dbReference>
<dbReference type="STRING" id="61853.ENSNLEP00000044747"/>
<dbReference type="OMA" id="NFAFATH"/>
<evidence type="ECO:0008006" key="17">
    <source>
        <dbReference type="Google" id="ProtNLM"/>
    </source>
</evidence>
<dbReference type="InterPro" id="IPR010982">
    <property type="entry name" value="Lambda_DNA-bd_dom_sf"/>
</dbReference>
<comment type="subcellular location">
    <subcellularLocation>
        <location evidence="2">Cytoplasm</location>
    </subcellularLocation>
    <subcellularLocation>
        <location evidence="1 11 12">Nucleus</location>
    </subcellularLocation>
</comment>
<evidence type="ECO:0000256" key="12">
    <source>
        <dbReference type="RuleBase" id="RU000682"/>
    </source>
</evidence>
<dbReference type="GO" id="GO:0000981">
    <property type="term" value="F:DNA-binding transcription factor activity, RNA polymerase II-specific"/>
    <property type="evidence" value="ECO:0007669"/>
    <property type="project" value="TreeGrafter"/>
</dbReference>
<reference evidence="15" key="2">
    <citation type="submission" date="2025-08" db="UniProtKB">
        <authorList>
            <consortium name="Ensembl"/>
        </authorList>
    </citation>
    <scope>IDENTIFICATION</scope>
</reference>
<evidence type="ECO:0000259" key="13">
    <source>
        <dbReference type="PROSITE" id="PS50071"/>
    </source>
</evidence>
<keyword evidence="16" id="KW-1185">Reference proteome</keyword>
<dbReference type="EMBL" id="ADFV01179579">
    <property type="status" value="NOT_ANNOTATED_CDS"/>
    <property type="molecule type" value="Genomic_DNA"/>
</dbReference>
<feature type="domain" description="POU-specific" evidence="14">
    <location>
        <begin position="1"/>
        <end position="42"/>
    </location>
</feature>
<dbReference type="PANTHER" id="PTHR11636">
    <property type="entry name" value="POU DOMAIN"/>
    <property type="match status" value="1"/>
</dbReference>
<evidence type="ECO:0000313" key="16">
    <source>
        <dbReference type="Proteomes" id="UP000001073"/>
    </source>
</evidence>
<dbReference type="Gene3D" id="1.10.260.40">
    <property type="entry name" value="lambda repressor-like DNA-binding domains"/>
    <property type="match status" value="1"/>
</dbReference>
<keyword evidence="4" id="KW-0963">Cytoplasm</keyword>
<dbReference type="InterPro" id="IPR009057">
    <property type="entry name" value="Homeodomain-like_sf"/>
</dbReference>
<keyword evidence="8 11" id="KW-0371">Homeobox</keyword>
<dbReference type="Pfam" id="PF00046">
    <property type="entry name" value="Homeodomain"/>
    <property type="match status" value="1"/>
</dbReference>
<evidence type="ECO:0000256" key="9">
    <source>
        <dbReference type="ARBA" id="ARBA00023163"/>
    </source>
</evidence>
<keyword evidence="5" id="KW-0597">Phosphoprotein</keyword>
<dbReference type="InterPro" id="IPR000327">
    <property type="entry name" value="POU_dom"/>
</dbReference>
<keyword evidence="10 11" id="KW-0539">Nucleus</keyword>
<evidence type="ECO:0000256" key="2">
    <source>
        <dbReference type="ARBA" id="ARBA00004496"/>
    </source>
</evidence>
<keyword evidence="6" id="KW-0805">Transcription regulation</keyword>
<dbReference type="Ensembl" id="ENSNLET00000048831.1">
    <property type="protein sequence ID" value="ENSNLEP00000044747.1"/>
    <property type="gene ID" value="ENSNLEG00000034531.1"/>
</dbReference>
<evidence type="ECO:0000256" key="3">
    <source>
        <dbReference type="ARBA" id="ARBA00007300"/>
    </source>
</evidence>
<evidence type="ECO:0000256" key="11">
    <source>
        <dbReference type="PROSITE-ProRule" id="PRU00108"/>
    </source>
</evidence>
<dbReference type="GO" id="GO:0000978">
    <property type="term" value="F:RNA polymerase II cis-regulatory region sequence-specific DNA binding"/>
    <property type="evidence" value="ECO:0007669"/>
    <property type="project" value="TreeGrafter"/>
</dbReference>
<accession>A0A2I3HML0</accession>
<dbReference type="InterPro" id="IPR001356">
    <property type="entry name" value="HD"/>
</dbReference>
<dbReference type="Pfam" id="PF00157">
    <property type="entry name" value="Pou"/>
    <property type="match status" value="1"/>
</dbReference>
<dbReference type="SUPFAM" id="SSF47413">
    <property type="entry name" value="lambda repressor-like DNA-binding domains"/>
    <property type="match status" value="1"/>
</dbReference>
<dbReference type="CDD" id="cd00086">
    <property type="entry name" value="homeodomain"/>
    <property type="match status" value="1"/>
</dbReference>
<dbReference type="GO" id="GO:0005634">
    <property type="term" value="C:nucleus"/>
    <property type="evidence" value="ECO:0007669"/>
    <property type="project" value="UniProtKB-SubCell"/>
</dbReference>
<feature type="domain" description="Homeobox" evidence="13">
    <location>
        <begin position="48"/>
        <end position="108"/>
    </location>
</feature>
<dbReference type="InterPro" id="IPR013847">
    <property type="entry name" value="POU"/>
</dbReference>
<reference evidence="15 16" key="1">
    <citation type="submission" date="2012-10" db="EMBL/GenBank/DDBJ databases">
        <authorList>
            <consortium name="Gibbon Genome Sequencing Consortium"/>
        </authorList>
    </citation>
    <scope>NUCLEOTIDE SEQUENCE [LARGE SCALE GENOMIC DNA]</scope>
</reference>
<dbReference type="InParanoid" id="A0A2I3HML0"/>
<keyword evidence="7 11" id="KW-0238">DNA-binding</keyword>
<proteinExistence type="inferred from homology"/>
<keyword evidence="9" id="KW-0804">Transcription</keyword>
<dbReference type="PROSITE" id="PS51179">
    <property type="entry name" value="POU_3"/>
    <property type="match status" value="1"/>
</dbReference>
<evidence type="ECO:0000256" key="5">
    <source>
        <dbReference type="ARBA" id="ARBA00022553"/>
    </source>
</evidence>
<dbReference type="PROSITE" id="PS50071">
    <property type="entry name" value="HOMEOBOX_2"/>
    <property type="match status" value="1"/>
</dbReference>
<reference evidence="15" key="3">
    <citation type="submission" date="2025-09" db="UniProtKB">
        <authorList>
            <consortium name="Ensembl"/>
        </authorList>
    </citation>
    <scope>IDENTIFICATION</scope>
</reference>
<dbReference type="AlphaFoldDB" id="A0A2I3HML0"/>
<evidence type="ECO:0000256" key="1">
    <source>
        <dbReference type="ARBA" id="ARBA00004123"/>
    </source>
</evidence>
<sequence length="167" mass="19029">MGVLFGNVFSQTTICLFEAQQLSFKNMCKRRPLLQKWVEEADNNENIQEICKAKTLRKRTSIENLENLFLQRSKPTLQQISHIAQQLGLYKDVIRVWFCNWRQKGKQSSSNYDFEAAGSPFSRAPVSFTVVSGPHFGAPGPHFGTPGYGSPHCTPLLPFKNNKKFFN</sequence>
<evidence type="ECO:0000313" key="15">
    <source>
        <dbReference type="Ensembl" id="ENSNLEP00000044747.1"/>
    </source>
</evidence>
<feature type="DNA-binding region" description="Homeobox" evidence="11">
    <location>
        <begin position="50"/>
        <end position="109"/>
    </location>
</feature>
<evidence type="ECO:0000256" key="7">
    <source>
        <dbReference type="ARBA" id="ARBA00023125"/>
    </source>
</evidence>
<comment type="similarity">
    <text evidence="3">Belongs to the POU transcription factor family. Class-5 subfamily.</text>
</comment>
<dbReference type="SMART" id="SM00389">
    <property type="entry name" value="HOX"/>
    <property type="match status" value="1"/>
</dbReference>